<name>A0A4Y2DNA9_ARAVE</name>
<sequence>MLQLPSVSLCPTNWIREVIFFPQHGPFPAYLRRFTCLTAIIAAVVEFCTALHYAAECIFAVSWYMRKPVPNFEQQWLKRVAHNLVSKHIIRGIVKFISENRDLFLASLAVNIPAS</sequence>
<dbReference type="Proteomes" id="UP000499080">
    <property type="component" value="Unassembled WGS sequence"/>
</dbReference>
<protein>
    <submittedName>
        <fullName evidence="1">Uncharacterized protein</fullName>
    </submittedName>
</protein>
<evidence type="ECO:0000313" key="2">
    <source>
        <dbReference type="Proteomes" id="UP000499080"/>
    </source>
</evidence>
<keyword evidence="2" id="KW-1185">Reference proteome</keyword>
<comment type="caution">
    <text evidence="1">The sequence shown here is derived from an EMBL/GenBank/DDBJ whole genome shotgun (WGS) entry which is preliminary data.</text>
</comment>
<dbReference type="EMBL" id="BGPR01000386">
    <property type="protein sequence ID" value="GBM17308.1"/>
    <property type="molecule type" value="Genomic_DNA"/>
</dbReference>
<dbReference type="AlphaFoldDB" id="A0A4Y2DNA9"/>
<proteinExistence type="predicted"/>
<accession>A0A4Y2DNA9</accession>
<evidence type="ECO:0000313" key="1">
    <source>
        <dbReference type="EMBL" id="GBM17308.1"/>
    </source>
</evidence>
<gene>
    <name evidence="1" type="ORF">AVEN_237292_1</name>
</gene>
<reference evidence="1 2" key="1">
    <citation type="journal article" date="2019" name="Sci. Rep.">
        <title>Orb-weaving spider Araneus ventricosus genome elucidates the spidroin gene catalogue.</title>
        <authorList>
            <person name="Kono N."/>
            <person name="Nakamura H."/>
            <person name="Ohtoshi R."/>
            <person name="Moran D.A.P."/>
            <person name="Shinohara A."/>
            <person name="Yoshida Y."/>
            <person name="Fujiwara M."/>
            <person name="Mori M."/>
            <person name="Tomita M."/>
            <person name="Arakawa K."/>
        </authorList>
    </citation>
    <scope>NUCLEOTIDE SEQUENCE [LARGE SCALE GENOMIC DNA]</scope>
</reference>
<organism evidence="1 2">
    <name type="scientific">Araneus ventricosus</name>
    <name type="common">Orbweaver spider</name>
    <name type="synonym">Epeira ventricosa</name>
    <dbReference type="NCBI Taxonomy" id="182803"/>
    <lineage>
        <taxon>Eukaryota</taxon>
        <taxon>Metazoa</taxon>
        <taxon>Ecdysozoa</taxon>
        <taxon>Arthropoda</taxon>
        <taxon>Chelicerata</taxon>
        <taxon>Arachnida</taxon>
        <taxon>Araneae</taxon>
        <taxon>Araneomorphae</taxon>
        <taxon>Entelegynae</taxon>
        <taxon>Araneoidea</taxon>
        <taxon>Araneidae</taxon>
        <taxon>Araneus</taxon>
    </lineage>
</organism>